<evidence type="ECO:0000313" key="2">
    <source>
        <dbReference type="EMBL" id="KAL2319874.1"/>
    </source>
</evidence>
<comment type="caution">
    <text evidence="2">The sequence shown here is derived from an EMBL/GenBank/DDBJ whole genome shotgun (WGS) entry which is preliminary data.</text>
</comment>
<name>A0ABD1L8P1_9FABA</name>
<keyword evidence="1" id="KW-0732">Signal</keyword>
<dbReference type="EMBL" id="JBGMDY010000010">
    <property type="protein sequence ID" value="KAL2319874.1"/>
    <property type="molecule type" value="Genomic_DNA"/>
</dbReference>
<sequence length="62" mass="6540">MARFLVFVLVVASHLFAGFSTQLLPSPAHGNMISILSIDGGAIKGIIPAVVLDHLDKALKVE</sequence>
<feature type="chain" id="PRO_5044789104" evidence="1">
    <location>
        <begin position="21"/>
        <end position="62"/>
    </location>
</feature>
<proteinExistence type="predicted"/>
<evidence type="ECO:0000313" key="3">
    <source>
        <dbReference type="Proteomes" id="UP001603857"/>
    </source>
</evidence>
<protein>
    <submittedName>
        <fullName evidence="2">Uncharacterized protein</fullName>
    </submittedName>
</protein>
<reference evidence="2 3" key="1">
    <citation type="submission" date="2024-08" db="EMBL/GenBank/DDBJ databases">
        <title>Insights into the chromosomal genome structure of Flemingia macrophylla.</title>
        <authorList>
            <person name="Ding Y."/>
            <person name="Zhao Y."/>
            <person name="Bi W."/>
            <person name="Wu M."/>
            <person name="Zhao G."/>
            <person name="Gong Y."/>
            <person name="Li W."/>
            <person name="Zhang P."/>
        </authorList>
    </citation>
    <scope>NUCLEOTIDE SEQUENCE [LARGE SCALE GENOMIC DNA]</scope>
    <source>
        <strain evidence="2">DYQJB</strain>
        <tissue evidence="2">Leaf</tissue>
    </source>
</reference>
<dbReference type="Gene3D" id="3.40.1090.10">
    <property type="entry name" value="Cytosolic phospholipase A2 catalytic domain"/>
    <property type="match status" value="1"/>
</dbReference>
<accession>A0ABD1L8P1</accession>
<evidence type="ECO:0000256" key="1">
    <source>
        <dbReference type="SAM" id="SignalP"/>
    </source>
</evidence>
<organism evidence="2 3">
    <name type="scientific">Flemingia macrophylla</name>
    <dbReference type="NCBI Taxonomy" id="520843"/>
    <lineage>
        <taxon>Eukaryota</taxon>
        <taxon>Viridiplantae</taxon>
        <taxon>Streptophyta</taxon>
        <taxon>Embryophyta</taxon>
        <taxon>Tracheophyta</taxon>
        <taxon>Spermatophyta</taxon>
        <taxon>Magnoliopsida</taxon>
        <taxon>eudicotyledons</taxon>
        <taxon>Gunneridae</taxon>
        <taxon>Pentapetalae</taxon>
        <taxon>rosids</taxon>
        <taxon>fabids</taxon>
        <taxon>Fabales</taxon>
        <taxon>Fabaceae</taxon>
        <taxon>Papilionoideae</taxon>
        <taxon>50 kb inversion clade</taxon>
        <taxon>NPAAA clade</taxon>
        <taxon>indigoferoid/millettioid clade</taxon>
        <taxon>Phaseoleae</taxon>
        <taxon>Flemingia</taxon>
    </lineage>
</organism>
<dbReference type="Proteomes" id="UP001603857">
    <property type="component" value="Unassembled WGS sequence"/>
</dbReference>
<dbReference type="AlphaFoldDB" id="A0ABD1L8P1"/>
<feature type="signal peptide" evidence="1">
    <location>
        <begin position="1"/>
        <end position="20"/>
    </location>
</feature>
<keyword evidence="3" id="KW-1185">Reference proteome</keyword>
<gene>
    <name evidence="2" type="ORF">Fmac_028843</name>
</gene>